<organism evidence="1 2">
    <name type="scientific">Dulcicalothrix desertica PCC 7102</name>
    <dbReference type="NCBI Taxonomy" id="232991"/>
    <lineage>
        <taxon>Bacteria</taxon>
        <taxon>Bacillati</taxon>
        <taxon>Cyanobacteriota</taxon>
        <taxon>Cyanophyceae</taxon>
        <taxon>Nostocales</taxon>
        <taxon>Calotrichaceae</taxon>
        <taxon>Dulcicalothrix</taxon>
    </lineage>
</organism>
<sequence length="121" mass="13601">MIHGTFDDVGHLFFEIELIIANDLSLPEQAMLDTGFTGFLAINKQDIDGFEWTYVGQERMVTAQGIKRFELYSGKIMLDEQEYEIPVFVGNGIPEVLLGSEWLKILPLSVNYQAGILTLGD</sequence>
<name>A0A3S1AQJ3_9CYAN</name>
<evidence type="ECO:0000313" key="2">
    <source>
        <dbReference type="Proteomes" id="UP000271624"/>
    </source>
</evidence>
<dbReference type="EMBL" id="RSCL01000033">
    <property type="protein sequence ID" value="RUS97392.1"/>
    <property type="molecule type" value="Genomic_DNA"/>
</dbReference>
<evidence type="ECO:0000313" key="1">
    <source>
        <dbReference type="EMBL" id="RUS97392.1"/>
    </source>
</evidence>
<comment type="caution">
    <text evidence="1">The sequence shown here is derived from an EMBL/GenBank/DDBJ whole genome shotgun (WGS) entry which is preliminary data.</text>
</comment>
<evidence type="ECO:0008006" key="3">
    <source>
        <dbReference type="Google" id="ProtNLM"/>
    </source>
</evidence>
<reference evidence="1" key="1">
    <citation type="submission" date="2018-12" db="EMBL/GenBank/DDBJ databases">
        <authorList>
            <person name="Will S."/>
            <person name="Neumann-Schaal M."/>
            <person name="Henke P."/>
        </authorList>
    </citation>
    <scope>NUCLEOTIDE SEQUENCE</scope>
    <source>
        <strain evidence="1">PCC 7102</strain>
    </source>
</reference>
<proteinExistence type="predicted"/>
<dbReference type="Proteomes" id="UP000271624">
    <property type="component" value="Unassembled WGS sequence"/>
</dbReference>
<reference evidence="1" key="2">
    <citation type="journal article" date="2019" name="Genome Biol. Evol.">
        <title>Day and night: Metabolic profiles and evolutionary relationships of six axenic non-marine cyanobacteria.</title>
        <authorList>
            <person name="Will S.E."/>
            <person name="Henke P."/>
            <person name="Boedeker C."/>
            <person name="Huang S."/>
            <person name="Brinkmann H."/>
            <person name="Rohde M."/>
            <person name="Jarek M."/>
            <person name="Friedl T."/>
            <person name="Seufert S."/>
            <person name="Schumacher M."/>
            <person name="Overmann J."/>
            <person name="Neumann-Schaal M."/>
            <person name="Petersen J."/>
        </authorList>
    </citation>
    <scope>NUCLEOTIDE SEQUENCE [LARGE SCALE GENOMIC DNA]</scope>
    <source>
        <strain evidence="1">PCC 7102</strain>
    </source>
</reference>
<keyword evidence="2" id="KW-1185">Reference proteome</keyword>
<protein>
    <recommendedName>
        <fullName evidence="3">Aspartyl protease</fullName>
    </recommendedName>
</protein>
<gene>
    <name evidence="1" type="ORF">DSM106972_084950</name>
</gene>
<dbReference type="RefSeq" id="WP_127086513.1">
    <property type="nucleotide sequence ID" value="NZ_RSCL01000033.1"/>
</dbReference>
<accession>A0A3S1AQJ3</accession>
<dbReference type="AlphaFoldDB" id="A0A3S1AQJ3"/>
<dbReference type="OrthoDB" id="460223at2"/>